<dbReference type="KEGG" id="pary:A4V02_02520"/>
<evidence type="ECO:0000256" key="1">
    <source>
        <dbReference type="ARBA" id="ARBA00022485"/>
    </source>
</evidence>
<evidence type="ECO:0000313" key="6">
    <source>
        <dbReference type="EMBL" id="ANU62708.1"/>
    </source>
</evidence>
<dbReference type="PROSITE" id="PS00198">
    <property type="entry name" value="4FE4S_FER_1"/>
    <property type="match status" value="2"/>
</dbReference>
<dbReference type="STRING" id="1796646.A4V02_02520"/>
<dbReference type="InterPro" id="IPR050572">
    <property type="entry name" value="Fe-S_Ferredoxin"/>
</dbReference>
<feature type="domain" description="4Fe-4S ferredoxin-type" evidence="5">
    <location>
        <begin position="6"/>
        <end position="35"/>
    </location>
</feature>
<keyword evidence="1" id="KW-0004">4Fe-4S</keyword>
<name>A0A1B1S7E3_9BACT</name>
<dbReference type="GeneID" id="65535715"/>
<dbReference type="AlphaFoldDB" id="A0A1B1S7E3"/>
<evidence type="ECO:0000256" key="3">
    <source>
        <dbReference type="ARBA" id="ARBA00023004"/>
    </source>
</evidence>
<accession>A0A1B1S7E3</accession>
<dbReference type="SUPFAM" id="SSF54862">
    <property type="entry name" value="4Fe-4S ferredoxins"/>
    <property type="match status" value="1"/>
</dbReference>
<evidence type="ECO:0000256" key="4">
    <source>
        <dbReference type="ARBA" id="ARBA00023014"/>
    </source>
</evidence>
<dbReference type="EMBL" id="CP015402">
    <property type="protein sequence ID" value="ANU62708.1"/>
    <property type="molecule type" value="Genomic_DNA"/>
</dbReference>
<protein>
    <submittedName>
        <fullName evidence="6">Ferredoxin</fullName>
    </submittedName>
</protein>
<dbReference type="PANTHER" id="PTHR43687:SF4">
    <property type="entry name" value="BLR5484 PROTEIN"/>
    <property type="match status" value="1"/>
</dbReference>
<gene>
    <name evidence="6" type="ORF">A4V02_02520</name>
</gene>
<proteinExistence type="predicted"/>
<dbReference type="Pfam" id="PF12838">
    <property type="entry name" value="Fer4_7"/>
    <property type="match status" value="1"/>
</dbReference>
<accession>A0A1Z2XEF4</accession>
<dbReference type="GO" id="GO:0046872">
    <property type="term" value="F:metal ion binding"/>
    <property type="evidence" value="ECO:0007669"/>
    <property type="project" value="UniProtKB-KW"/>
</dbReference>
<sequence>MAKVFGAVVIDTDRCKGCDLCVVACPKDVLSLQGKEVNDRGYHFAYTVRPADCIGCANCAVVCPDGCIEVYRALEK</sequence>
<organism evidence="6 7">
    <name type="scientific">Muribaculum intestinale</name>
    <dbReference type="NCBI Taxonomy" id="1796646"/>
    <lineage>
        <taxon>Bacteria</taxon>
        <taxon>Pseudomonadati</taxon>
        <taxon>Bacteroidota</taxon>
        <taxon>Bacteroidia</taxon>
        <taxon>Bacteroidales</taxon>
        <taxon>Muribaculaceae</taxon>
        <taxon>Muribaculum</taxon>
    </lineage>
</organism>
<evidence type="ECO:0000313" key="7">
    <source>
        <dbReference type="Proteomes" id="UP000186351"/>
    </source>
</evidence>
<dbReference type="PANTHER" id="PTHR43687">
    <property type="entry name" value="ADENYLYLSULFATE REDUCTASE, BETA SUBUNIT"/>
    <property type="match status" value="1"/>
</dbReference>
<feature type="domain" description="4Fe-4S ferredoxin-type" evidence="5">
    <location>
        <begin position="44"/>
        <end position="73"/>
    </location>
</feature>
<keyword evidence="7" id="KW-1185">Reference proteome</keyword>
<dbReference type="InterPro" id="IPR017900">
    <property type="entry name" value="4Fe4S_Fe_S_CS"/>
</dbReference>
<evidence type="ECO:0000256" key="2">
    <source>
        <dbReference type="ARBA" id="ARBA00022723"/>
    </source>
</evidence>
<keyword evidence="2" id="KW-0479">Metal-binding</keyword>
<dbReference type="InterPro" id="IPR017896">
    <property type="entry name" value="4Fe4S_Fe-S-bd"/>
</dbReference>
<evidence type="ECO:0000259" key="5">
    <source>
        <dbReference type="PROSITE" id="PS51379"/>
    </source>
</evidence>
<dbReference type="RefSeq" id="WP_068960087.1">
    <property type="nucleotide sequence ID" value="NZ_CAJTAP010000002.1"/>
</dbReference>
<keyword evidence="4" id="KW-0411">Iron-sulfur</keyword>
<dbReference type="Gene3D" id="3.30.70.20">
    <property type="match status" value="1"/>
</dbReference>
<dbReference type="PROSITE" id="PS51379">
    <property type="entry name" value="4FE4S_FER_2"/>
    <property type="match status" value="2"/>
</dbReference>
<reference evidence="7" key="1">
    <citation type="submission" date="2016-04" db="EMBL/GenBank/DDBJ databases">
        <title>Complete Genome Sequences of Twelve Strains of a Stable Defined Moderately Diverse Mouse Microbiota 2 (sDMDMm2).</title>
        <authorList>
            <person name="Uchimura Y."/>
            <person name="Wyss M."/>
            <person name="Brugiroux S."/>
            <person name="Limenitakis J.P."/>
            <person name="Stecher B."/>
            <person name="McCoy K.D."/>
            <person name="Macpherson A.J."/>
        </authorList>
    </citation>
    <scope>NUCLEOTIDE SEQUENCE [LARGE SCALE GENOMIC DNA]</scope>
    <source>
        <strain evidence="7">YL27</strain>
    </source>
</reference>
<dbReference type="Proteomes" id="UP000186351">
    <property type="component" value="Chromosome"/>
</dbReference>
<dbReference type="OrthoDB" id="9804603at2"/>
<dbReference type="GO" id="GO:0051539">
    <property type="term" value="F:4 iron, 4 sulfur cluster binding"/>
    <property type="evidence" value="ECO:0007669"/>
    <property type="project" value="UniProtKB-KW"/>
</dbReference>
<keyword evidence="3" id="KW-0408">Iron</keyword>